<reference evidence="2" key="1">
    <citation type="submission" date="2022-06" db="EMBL/GenBank/DDBJ databases">
        <title>Limimaricola sediminis sp. nov., isolated from an intertidal sediment.</title>
        <authorList>
            <person name="Shao X."/>
        </authorList>
    </citation>
    <scope>NUCLEOTIDE SEQUENCE</scope>
    <source>
        <strain evidence="2">ASW11-118</strain>
    </source>
</reference>
<dbReference type="EC" id="3.1.21.-" evidence="2"/>
<keyword evidence="2" id="KW-0255">Endonuclease</keyword>
<evidence type="ECO:0000259" key="1">
    <source>
        <dbReference type="Pfam" id="PF04471"/>
    </source>
</evidence>
<feature type="domain" description="Restriction endonuclease type IV Mrr" evidence="1">
    <location>
        <begin position="207"/>
        <end position="283"/>
    </location>
</feature>
<organism evidence="2 3">
    <name type="scientific">Limimaricola litoreus</name>
    <dbReference type="NCBI Taxonomy" id="2955316"/>
    <lineage>
        <taxon>Bacteria</taxon>
        <taxon>Pseudomonadati</taxon>
        <taxon>Pseudomonadota</taxon>
        <taxon>Alphaproteobacteria</taxon>
        <taxon>Rhodobacterales</taxon>
        <taxon>Paracoccaceae</taxon>
        <taxon>Limimaricola</taxon>
    </lineage>
</organism>
<dbReference type="EMBL" id="JAMYXC010000155">
    <property type="protein sequence ID" value="MCP1168921.1"/>
    <property type="molecule type" value="Genomic_DNA"/>
</dbReference>
<dbReference type="Proteomes" id="UP001139477">
    <property type="component" value="Unassembled WGS sequence"/>
</dbReference>
<dbReference type="AlphaFoldDB" id="A0A9X2FUX0"/>
<keyword evidence="2" id="KW-0378">Hydrolase</keyword>
<protein>
    <submittedName>
        <fullName evidence="2">Restriction endonuclease</fullName>
        <ecNumber evidence="2">3.1.21.-</ecNumber>
    </submittedName>
</protein>
<accession>A0A9X2FUX0</accession>
<proteinExistence type="predicted"/>
<dbReference type="InterPro" id="IPR007560">
    <property type="entry name" value="Restrct_endonuc_IV_Mrr"/>
</dbReference>
<dbReference type="RefSeq" id="WP_253332134.1">
    <property type="nucleotide sequence ID" value="NZ_JAMYXC010000155.1"/>
</dbReference>
<dbReference type="GO" id="GO:0009307">
    <property type="term" value="P:DNA restriction-modification system"/>
    <property type="evidence" value="ECO:0007669"/>
    <property type="project" value="InterPro"/>
</dbReference>
<dbReference type="GO" id="GO:0003677">
    <property type="term" value="F:DNA binding"/>
    <property type="evidence" value="ECO:0007669"/>
    <property type="project" value="InterPro"/>
</dbReference>
<dbReference type="GO" id="GO:0004519">
    <property type="term" value="F:endonuclease activity"/>
    <property type="evidence" value="ECO:0007669"/>
    <property type="project" value="UniProtKB-KW"/>
</dbReference>
<comment type="caution">
    <text evidence="2">The sequence shown here is derived from an EMBL/GenBank/DDBJ whole genome shotgun (WGS) entry which is preliminary data.</text>
</comment>
<name>A0A9X2FUX0_9RHOB</name>
<dbReference type="GO" id="GO:0016787">
    <property type="term" value="F:hydrolase activity"/>
    <property type="evidence" value="ECO:0007669"/>
    <property type="project" value="UniProtKB-KW"/>
</dbReference>
<keyword evidence="3" id="KW-1185">Reference proteome</keyword>
<dbReference type="Pfam" id="PF04471">
    <property type="entry name" value="Mrr_cat"/>
    <property type="match status" value="1"/>
</dbReference>
<gene>
    <name evidence="2" type="ORF">NHG85_10355</name>
</gene>
<sequence>MSQCRYWASRTASDHPDLFWSELKAGRLRQGWGHEADQDLEIIAKTPKSELSADQMAANRHHRMRGGGDGWQEGDIVLIPNMPHRRMFSLARITGPYRYERMQVSETYRDFGHIREVELLTPHGVANSSRHVGSGLRHSLTSRSRTWQIRGRDEEFEHVLAHLDDPELIQESTETERMEGVVETARQVALDAFGARFRDGLTKAFGKAEWEAVIAEALKTHFPDAEVFKTGGPAERGADIEIAMPNPLGGPTWTIVIQVKDWKGEAGRAPVEQLRQAIETRNQRDEDGRITTHVVGAVIALTEAEPSAALEEAMIALERDTGVPVSVIQGDDLLELIMRGVLRANAI</sequence>
<evidence type="ECO:0000313" key="2">
    <source>
        <dbReference type="EMBL" id="MCP1168921.1"/>
    </source>
</evidence>
<keyword evidence="2" id="KW-0540">Nuclease</keyword>
<evidence type="ECO:0000313" key="3">
    <source>
        <dbReference type="Proteomes" id="UP001139477"/>
    </source>
</evidence>